<dbReference type="CDD" id="cd11301">
    <property type="entry name" value="Fut1_Fut2_like"/>
    <property type="match status" value="1"/>
</dbReference>
<reference evidence="3" key="1">
    <citation type="journal article" date="2021" name="PeerJ">
        <title>Extensive microbial diversity within the chicken gut microbiome revealed by metagenomics and culture.</title>
        <authorList>
            <person name="Gilroy R."/>
            <person name="Ravi A."/>
            <person name="Getino M."/>
            <person name="Pursley I."/>
            <person name="Horton D.L."/>
            <person name="Alikhan N.F."/>
            <person name="Baker D."/>
            <person name="Gharbi K."/>
            <person name="Hall N."/>
            <person name="Watson M."/>
            <person name="Adriaenssens E.M."/>
            <person name="Foster-Nyarko E."/>
            <person name="Jarju S."/>
            <person name="Secka A."/>
            <person name="Antonio M."/>
            <person name="Oren A."/>
            <person name="Chaudhuri R.R."/>
            <person name="La Ragione R."/>
            <person name="Hildebrand F."/>
            <person name="Pallen M.J."/>
        </authorList>
    </citation>
    <scope>NUCLEOTIDE SEQUENCE</scope>
    <source>
        <strain evidence="3">14975</strain>
    </source>
</reference>
<dbReference type="GO" id="GO:0016020">
    <property type="term" value="C:membrane"/>
    <property type="evidence" value="ECO:0007669"/>
    <property type="project" value="InterPro"/>
</dbReference>
<protein>
    <submittedName>
        <fullName evidence="3">Alpha-1,2-fucosyltransferase</fullName>
    </submittedName>
</protein>
<sequence length="257" mass="30151">MSVKDFILRTAPALAQWRPMYALLTRLGMLKRRSVVKMDGGLASQMWQFSLGYALERRTGYPSYFETDFFRKSGRDLSGNRNRIFLLTDTFPAIRERYASRFDVSSRCLFCRLLRDLKPKGPCDFDEDLFRPGPKYLSQYYVNPRYFAEYRDELVELFRFRPSMSEREESVAARIASDEHACLVHVRRGDFVGSAHDVCTPEYYLGALEIMRQRDPLSRFYVFSNAVEYCRDLFAHSGADLVYMENQQEIDPRVDFS</sequence>
<dbReference type="AlphaFoldDB" id="A0A9D1VBH8"/>
<evidence type="ECO:0000313" key="3">
    <source>
        <dbReference type="EMBL" id="HIX20023.1"/>
    </source>
</evidence>
<evidence type="ECO:0000313" key="4">
    <source>
        <dbReference type="Proteomes" id="UP000823964"/>
    </source>
</evidence>
<name>A0A9D1VBH8_9BACT</name>
<dbReference type="GO" id="GO:0008107">
    <property type="term" value="F:galactoside 2-alpha-L-fucosyltransferase activity"/>
    <property type="evidence" value="ECO:0007669"/>
    <property type="project" value="InterPro"/>
</dbReference>
<gene>
    <name evidence="3" type="ORF">H9862_05400</name>
</gene>
<organism evidence="3 4">
    <name type="scientific">Candidatus Akkermansia intestinigallinarum</name>
    <dbReference type="NCBI Taxonomy" id="2838431"/>
    <lineage>
        <taxon>Bacteria</taxon>
        <taxon>Pseudomonadati</taxon>
        <taxon>Verrucomicrobiota</taxon>
        <taxon>Verrucomicrobiia</taxon>
        <taxon>Verrucomicrobiales</taxon>
        <taxon>Akkermansiaceae</taxon>
        <taxon>Akkermansia</taxon>
    </lineage>
</organism>
<dbReference type="GO" id="GO:0005975">
    <property type="term" value="P:carbohydrate metabolic process"/>
    <property type="evidence" value="ECO:0007669"/>
    <property type="project" value="InterPro"/>
</dbReference>
<comment type="caution">
    <text evidence="3">The sequence shown here is derived from an EMBL/GenBank/DDBJ whole genome shotgun (WGS) entry which is preliminary data.</text>
</comment>
<accession>A0A9D1VBH8</accession>
<dbReference type="Pfam" id="PF01531">
    <property type="entry name" value="Glyco_transf_11"/>
    <property type="match status" value="1"/>
</dbReference>
<dbReference type="EMBL" id="DXFQ01000095">
    <property type="protein sequence ID" value="HIX20023.1"/>
    <property type="molecule type" value="Genomic_DNA"/>
</dbReference>
<keyword evidence="2" id="KW-0808">Transferase</keyword>
<keyword evidence="1" id="KW-0328">Glycosyltransferase</keyword>
<dbReference type="InterPro" id="IPR002516">
    <property type="entry name" value="Glyco_trans_11"/>
</dbReference>
<evidence type="ECO:0000256" key="2">
    <source>
        <dbReference type="ARBA" id="ARBA00022679"/>
    </source>
</evidence>
<dbReference type="PANTHER" id="PTHR11927">
    <property type="entry name" value="GALACTOSIDE 2-L-FUCOSYLTRANSFERASE"/>
    <property type="match status" value="1"/>
</dbReference>
<dbReference type="Proteomes" id="UP000823964">
    <property type="component" value="Unassembled WGS sequence"/>
</dbReference>
<evidence type="ECO:0000256" key="1">
    <source>
        <dbReference type="ARBA" id="ARBA00022676"/>
    </source>
</evidence>
<dbReference type="PANTHER" id="PTHR11927:SF9">
    <property type="entry name" value="L-FUCOSYLTRANSFERASE"/>
    <property type="match status" value="1"/>
</dbReference>
<reference evidence="3" key="2">
    <citation type="submission" date="2021-04" db="EMBL/GenBank/DDBJ databases">
        <authorList>
            <person name="Gilroy R."/>
        </authorList>
    </citation>
    <scope>NUCLEOTIDE SEQUENCE</scope>
    <source>
        <strain evidence="3">14975</strain>
    </source>
</reference>
<proteinExistence type="predicted"/>